<evidence type="ECO:0000313" key="2">
    <source>
        <dbReference type="Proteomes" id="UP000275408"/>
    </source>
</evidence>
<accession>A0A3M6UWQ9</accession>
<organism evidence="1 2">
    <name type="scientific">Pocillopora damicornis</name>
    <name type="common">Cauliflower coral</name>
    <name type="synonym">Millepora damicornis</name>
    <dbReference type="NCBI Taxonomy" id="46731"/>
    <lineage>
        <taxon>Eukaryota</taxon>
        <taxon>Metazoa</taxon>
        <taxon>Cnidaria</taxon>
        <taxon>Anthozoa</taxon>
        <taxon>Hexacorallia</taxon>
        <taxon>Scleractinia</taxon>
        <taxon>Astrocoeniina</taxon>
        <taxon>Pocilloporidae</taxon>
        <taxon>Pocillopora</taxon>
    </lineage>
</organism>
<protein>
    <submittedName>
        <fullName evidence="1">Uncharacterized protein</fullName>
    </submittedName>
</protein>
<comment type="caution">
    <text evidence="1">The sequence shown here is derived from an EMBL/GenBank/DDBJ whole genome shotgun (WGS) entry which is preliminary data.</text>
</comment>
<keyword evidence="2" id="KW-1185">Reference proteome</keyword>
<gene>
    <name evidence="1" type="ORF">pdam_00013855</name>
</gene>
<reference evidence="1 2" key="1">
    <citation type="journal article" date="2018" name="Sci. Rep.">
        <title>Comparative analysis of the Pocillopora damicornis genome highlights role of immune system in coral evolution.</title>
        <authorList>
            <person name="Cunning R."/>
            <person name="Bay R.A."/>
            <person name="Gillette P."/>
            <person name="Baker A.C."/>
            <person name="Traylor-Knowles N."/>
        </authorList>
    </citation>
    <scope>NUCLEOTIDE SEQUENCE [LARGE SCALE GENOMIC DNA]</scope>
    <source>
        <strain evidence="1">RSMAS</strain>
        <tissue evidence="1">Whole animal</tissue>
    </source>
</reference>
<dbReference type="Proteomes" id="UP000275408">
    <property type="component" value="Unassembled WGS sequence"/>
</dbReference>
<proteinExistence type="predicted"/>
<dbReference type="EMBL" id="RCHS01000546">
    <property type="protein sequence ID" value="RMX58085.1"/>
    <property type="molecule type" value="Genomic_DNA"/>
</dbReference>
<sequence>EEQPDECLSGKCVAFDRDRPRVTSIVWEEWNRGCVLLSRWIPEEIQRCASAKSCAGLDQQCGSIDFTYSSVKELRELVGLHHDVQFLCLELHVKHEFLRLYRMVRGLLCGGG</sequence>
<name>A0A3M6UWQ9_POCDA</name>
<feature type="non-terminal residue" evidence="1">
    <location>
        <position position="112"/>
    </location>
</feature>
<dbReference type="OrthoDB" id="5970292at2759"/>
<feature type="non-terminal residue" evidence="1">
    <location>
        <position position="1"/>
    </location>
</feature>
<dbReference type="AlphaFoldDB" id="A0A3M6UWQ9"/>
<evidence type="ECO:0000313" key="1">
    <source>
        <dbReference type="EMBL" id="RMX58085.1"/>
    </source>
</evidence>